<feature type="binding site" evidence="3">
    <location>
        <position position="15"/>
    </location>
    <ligand>
        <name>a divalent metal cation</name>
        <dbReference type="ChEBI" id="CHEBI:60240"/>
    </ligand>
</feature>
<gene>
    <name evidence="5" type="ORF">MXMO3_00143</name>
</gene>
<dbReference type="Pfam" id="PF08450">
    <property type="entry name" value="SGL"/>
    <property type="match status" value="1"/>
</dbReference>
<keyword evidence="3" id="KW-0479">Metal-binding</keyword>
<evidence type="ECO:0000313" key="6">
    <source>
        <dbReference type="Proteomes" id="UP000258927"/>
    </source>
</evidence>
<dbReference type="PANTHER" id="PTHR10907:SF47">
    <property type="entry name" value="REGUCALCIN"/>
    <property type="match status" value="1"/>
</dbReference>
<feature type="binding site" evidence="3">
    <location>
        <position position="194"/>
    </location>
    <ligand>
        <name>a divalent metal cation</name>
        <dbReference type="ChEBI" id="CHEBI:60240"/>
    </ligand>
</feature>
<feature type="binding site" evidence="3">
    <location>
        <position position="144"/>
    </location>
    <ligand>
        <name>a divalent metal cation</name>
        <dbReference type="ChEBI" id="CHEBI:60240"/>
    </ligand>
</feature>
<dbReference type="InterPro" id="IPR005511">
    <property type="entry name" value="SMP-30"/>
</dbReference>
<dbReference type="KEGG" id="mmyr:MXMO3_00143"/>
<dbReference type="GO" id="GO:0005509">
    <property type="term" value="F:calcium ion binding"/>
    <property type="evidence" value="ECO:0007669"/>
    <property type="project" value="TreeGrafter"/>
</dbReference>
<evidence type="ECO:0000313" key="5">
    <source>
        <dbReference type="EMBL" id="AVX02691.1"/>
    </source>
</evidence>
<feature type="binding site" evidence="3">
    <location>
        <position position="98"/>
    </location>
    <ligand>
        <name>substrate</name>
    </ligand>
</feature>
<organism evidence="5 6">
    <name type="scientific">Maritalea myrionectae</name>
    <dbReference type="NCBI Taxonomy" id="454601"/>
    <lineage>
        <taxon>Bacteria</taxon>
        <taxon>Pseudomonadati</taxon>
        <taxon>Pseudomonadota</taxon>
        <taxon>Alphaproteobacteria</taxon>
        <taxon>Hyphomicrobiales</taxon>
        <taxon>Devosiaceae</taxon>
        <taxon>Maritalea</taxon>
    </lineage>
</organism>
<comment type="similarity">
    <text evidence="1">Belongs to the SMP-30/CGR1 family.</text>
</comment>
<reference evidence="5 6" key="1">
    <citation type="submission" date="2017-05" db="EMBL/GenBank/DDBJ databases">
        <title>Genome Analysis of Maritalea myrionectae HL2708#5.</title>
        <authorList>
            <consortium name="Cotde Inc.-PKNU"/>
            <person name="Jang D."/>
            <person name="Oh H.-M."/>
        </authorList>
    </citation>
    <scope>NUCLEOTIDE SEQUENCE [LARGE SCALE GENOMIC DNA]</scope>
    <source>
        <strain evidence="5 6">HL2708#5</strain>
    </source>
</reference>
<protein>
    <submittedName>
        <fullName evidence="5">L-arabinonolactonase</fullName>
    </submittedName>
</protein>
<dbReference type="AlphaFoldDB" id="A0A2R4M9I6"/>
<dbReference type="PANTHER" id="PTHR10907">
    <property type="entry name" value="REGUCALCIN"/>
    <property type="match status" value="1"/>
</dbReference>
<dbReference type="InterPro" id="IPR013658">
    <property type="entry name" value="SGL"/>
</dbReference>
<evidence type="ECO:0000259" key="4">
    <source>
        <dbReference type="Pfam" id="PF08450"/>
    </source>
</evidence>
<dbReference type="Gene3D" id="2.120.10.30">
    <property type="entry name" value="TolB, C-terminal domain"/>
    <property type="match status" value="1"/>
</dbReference>
<feature type="active site" description="Proton donor/acceptor" evidence="2">
    <location>
        <position position="194"/>
    </location>
</feature>
<dbReference type="RefSeq" id="WP_117394619.1">
    <property type="nucleotide sequence ID" value="NZ_CP021330.1"/>
</dbReference>
<evidence type="ECO:0000256" key="3">
    <source>
        <dbReference type="PIRSR" id="PIRSR605511-2"/>
    </source>
</evidence>
<keyword evidence="3" id="KW-0862">Zinc</keyword>
<evidence type="ECO:0000256" key="1">
    <source>
        <dbReference type="ARBA" id="ARBA00008853"/>
    </source>
</evidence>
<dbReference type="GO" id="GO:0004341">
    <property type="term" value="F:gluconolactonase activity"/>
    <property type="evidence" value="ECO:0007669"/>
    <property type="project" value="TreeGrafter"/>
</dbReference>
<feature type="binding site" evidence="3">
    <location>
        <position position="96"/>
    </location>
    <ligand>
        <name>substrate</name>
    </ligand>
</feature>
<keyword evidence="6" id="KW-1185">Reference proteome</keyword>
<evidence type="ECO:0000256" key="2">
    <source>
        <dbReference type="PIRSR" id="PIRSR605511-1"/>
    </source>
</evidence>
<proteinExistence type="inferred from homology"/>
<dbReference type="GO" id="GO:0019853">
    <property type="term" value="P:L-ascorbic acid biosynthetic process"/>
    <property type="evidence" value="ECO:0007669"/>
    <property type="project" value="TreeGrafter"/>
</dbReference>
<accession>A0A2R4M9I6</accession>
<dbReference type="SUPFAM" id="SSF63829">
    <property type="entry name" value="Calcium-dependent phosphotriesterase"/>
    <property type="match status" value="1"/>
</dbReference>
<comment type="cofactor">
    <cofactor evidence="3">
        <name>Zn(2+)</name>
        <dbReference type="ChEBI" id="CHEBI:29105"/>
    </cofactor>
    <text evidence="3">Binds 1 divalent metal cation per subunit.</text>
</comment>
<sequence>MAAAVFDSRQNILGEGPLWHPLRQQLFWFDIPNCKLRSQINGAPLEWAFDEIVTAAGWKDERTLIIASETKLFAFDLKTEEKKHLVDLEPNVPSRRSNDGRIDPWGGFWIGTMSKTDPSSEKGGIYRFYQGELRLLVPEVAIPNSICFAHDKSFACYTDTPTQIVWKQALDGEGWPVGEPTIHVDLRETDLNPDGALIDDAGNIWIAMWGASCIVQFDKTGRELQRLDVPAKQPTCPAFGGENFTTLYLTSAAENLDAPRAADGQIFEFADAVQGRAEYAVSLD</sequence>
<feature type="domain" description="SMP-30/Gluconolactonase/LRE-like region" evidence="4">
    <location>
        <begin position="13"/>
        <end position="252"/>
    </location>
</feature>
<name>A0A2R4M9I6_9HYPH</name>
<dbReference type="PRINTS" id="PR01790">
    <property type="entry name" value="SMP30FAMILY"/>
</dbReference>
<dbReference type="Proteomes" id="UP000258927">
    <property type="component" value="Chromosome"/>
</dbReference>
<dbReference type="STRING" id="1122213.GCA_000423365_02859"/>
<dbReference type="EMBL" id="CP021330">
    <property type="protein sequence ID" value="AVX02691.1"/>
    <property type="molecule type" value="Genomic_DNA"/>
</dbReference>
<dbReference type="InterPro" id="IPR011042">
    <property type="entry name" value="6-blade_b-propeller_TolB-like"/>
</dbReference>